<keyword evidence="10" id="KW-0408">Iron</keyword>
<keyword evidence="7" id="KW-0256">Endoplasmic reticulum</keyword>
<evidence type="ECO:0000313" key="15">
    <source>
        <dbReference type="Proteomes" id="UP001148838"/>
    </source>
</evidence>
<evidence type="ECO:0000256" key="4">
    <source>
        <dbReference type="ARBA" id="ARBA00010617"/>
    </source>
</evidence>
<dbReference type="PRINTS" id="PR00464">
    <property type="entry name" value="EP450II"/>
</dbReference>
<evidence type="ECO:0000256" key="11">
    <source>
        <dbReference type="ARBA" id="ARBA00023033"/>
    </source>
</evidence>
<dbReference type="Proteomes" id="UP001148838">
    <property type="component" value="Unassembled WGS sequence"/>
</dbReference>
<comment type="caution">
    <text evidence="14">The sequence shown here is derived from an EMBL/GenBank/DDBJ whole genome shotgun (WGS) entry which is preliminary data.</text>
</comment>
<comment type="similarity">
    <text evidence="4">Belongs to the cytochrome P450 family.</text>
</comment>
<organism evidence="14 15">
    <name type="scientific">Periplaneta americana</name>
    <name type="common">American cockroach</name>
    <name type="synonym">Blatta americana</name>
    <dbReference type="NCBI Taxonomy" id="6978"/>
    <lineage>
        <taxon>Eukaryota</taxon>
        <taxon>Metazoa</taxon>
        <taxon>Ecdysozoa</taxon>
        <taxon>Arthropoda</taxon>
        <taxon>Hexapoda</taxon>
        <taxon>Insecta</taxon>
        <taxon>Pterygota</taxon>
        <taxon>Neoptera</taxon>
        <taxon>Polyneoptera</taxon>
        <taxon>Dictyoptera</taxon>
        <taxon>Blattodea</taxon>
        <taxon>Blattoidea</taxon>
        <taxon>Blattidae</taxon>
        <taxon>Blattinae</taxon>
        <taxon>Periplaneta</taxon>
    </lineage>
</organism>
<keyword evidence="12 13" id="KW-0472">Membrane</keyword>
<evidence type="ECO:0008006" key="16">
    <source>
        <dbReference type="Google" id="ProtNLM"/>
    </source>
</evidence>
<evidence type="ECO:0000256" key="6">
    <source>
        <dbReference type="ARBA" id="ARBA00022723"/>
    </source>
</evidence>
<dbReference type="InterPro" id="IPR050476">
    <property type="entry name" value="Insect_CytP450_Detox"/>
</dbReference>
<evidence type="ECO:0000256" key="10">
    <source>
        <dbReference type="ARBA" id="ARBA00023004"/>
    </source>
</evidence>
<name>A0ABQ8SFP6_PERAM</name>
<keyword evidence="8" id="KW-0492">Microsome</keyword>
<keyword evidence="5" id="KW-0349">Heme</keyword>
<evidence type="ECO:0000313" key="14">
    <source>
        <dbReference type="EMBL" id="KAJ4432910.1"/>
    </source>
</evidence>
<dbReference type="Gene3D" id="1.10.630.10">
    <property type="entry name" value="Cytochrome P450"/>
    <property type="match status" value="1"/>
</dbReference>
<dbReference type="PANTHER" id="PTHR24292:SF45">
    <property type="entry name" value="CYTOCHROME P450 6G1-RELATED"/>
    <property type="match status" value="1"/>
</dbReference>
<evidence type="ECO:0000256" key="7">
    <source>
        <dbReference type="ARBA" id="ARBA00022824"/>
    </source>
</evidence>
<evidence type="ECO:0000256" key="5">
    <source>
        <dbReference type="ARBA" id="ARBA00022617"/>
    </source>
</evidence>
<evidence type="ECO:0000256" key="3">
    <source>
        <dbReference type="ARBA" id="ARBA00004406"/>
    </source>
</evidence>
<proteinExistence type="inferred from homology"/>
<keyword evidence="11" id="KW-0503">Monooxygenase</keyword>
<keyword evidence="13" id="KW-0812">Transmembrane</keyword>
<sequence length="285" mass="32801">LLSVLQNMAFIFESVLLDLFVALSIVIALLYRHFTRNFNFWKDRRVPYVKPVPLFGSLQDVALQRVSIGVFLRDVYNEHKGQPYVGIYSSSQIAVVLRDLDLVKNVLVKDAEIFIDHISDLDEELDPLAGRRLFSLKGERWRHMRVNLSPTFTSGKMKRMFYLVNNCGKELAKYVDKETSDGKPVQIKDAMARFTTDVISSCAFGIDSNSFKNPNAEFIVQLRKLFEFSILRSFATALSFFVPSLLKVFRLSYADKSVNQFLRETIWSTVEYRFVIYSSSPTKIA</sequence>
<comment type="subcellular location">
    <subcellularLocation>
        <location evidence="3">Endoplasmic reticulum membrane</location>
        <topology evidence="3">Peripheral membrane protein</topology>
    </subcellularLocation>
    <subcellularLocation>
        <location evidence="2">Microsome membrane</location>
        <topology evidence="2">Peripheral membrane protein</topology>
    </subcellularLocation>
</comment>
<dbReference type="SUPFAM" id="SSF48264">
    <property type="entry name" value="Cytochrome P450"/>
    <property type="match status" value="1"/>
</dbReference>
<keyword evidence="15" id="KW-1185">Reference proteome</keyword>
<keyword evidence="6" id="KW-0479">Metal-binding</keyword>
<reference evidence="14 15" key="1">
    <citation type="journal article" date="2022" name="Allergy">
        <title>Genome assembly and annotation of Periplaneta americana reveal a comprehensive cockroach allergen profile.</title>
        <authorList>
            <person name="Wang L."/>
            <person name="Xiong Q."/>
            <person name="Saelim N."/>
            <person name="Wang L."/>
            <person name="Nong W."/>
            <person name="Wan A.T."/>
            <person name="Shi M."/>
            <person name="Liu X."/>
            <person name="Cao Q."/>
            <person name="Hui J.H.L."/>
            <person name="Sookrung N."/>
            <person name="Leung T.F."/>
            <person name="Tungtrongchitr A."/>
            <person name="Tsui S.K.W."/>
        </authorList>
    </citation>
    <scope>NUCLEOTIDE SEQUENCE [LARGE SCALE GENOMIC DNA]</scope>
    <source>
        <strain evidence="14">PWHHKU_190912</strain>
    </source>
</reference>
<keyword evidence="9" id="KW-0560">Oxidoreductase</keyword>
<evidence type="ECO:0000256" key="12">
    <source>
        <dbReference type="ARBA" id="ARBA00023136"/>
    </source>
</evidence>
<evidence type="ECO:0000256" key="8">
    <source>
        <dbReference type="ARBA" id="ARBA00022848"/>
    </source>
</evidence>
<dbReference type="InterPro" id="IPR002402">
    <property type="entry name" value="Cyt_P450_E_grp-II"/>
</dbReference>
<comment type="cofactor">
    <cofactor evidence="1">
        <name>heme</name>
        <dbReference type="ChEBI" id="CHEBI:30413"/>
    </cofactor>
</comment>
<dbReference type="InterPro" id="IPR001128">
    <property type="entry name" value="Cyt_P450"/>
</dbReference>
<feature type="non-terminal residue" evidence="14">
    <location>
        <position position="1"/>
    </location>
</feature>
<evidence type="ECO:0000256" key="2">
    <source>
        <dbReference type="ARBA" id="ARBA00004174"/>
    </source>
</evidence>
<gene>
    <name evidence="14" type="ORF">ANN_15167</name>
</gene>
<dbReference type="InterPro" id="IPR036396">
    <property type="entry name" value="Cyt_P450_sf"/>
</dbReference>
<evidence type="ECO:0000256" key="9">
    <source>
        <dbReference type="ARBA" id="ARBA00023002"/>
    </source>
</evidence>
<evidence type="ECO:0000256" key="13">
    <source>
        <dbReference type="SAM" id="Phobius"/>
    </source>
</evidence>
<protein>
    <recommendedName>
        <fullName evidence="16">Cytochrome P450</fullName>
    </recommendedName>
</protein>
<accession>A0ABQ8SFP6</accession>
<keyword evidence="13" id="KW-1133">Transmembrane helix</keyword>
<dbReference type="EMBL" id="JAJSOF020000027">
    <property type="protein sequence ID" value="KAJ4432910.1"/>
    <property type="molecule type" value="Genomic_DNA"/>
</dbReference>
<dbReference type="PANTHER" id="PTHR24292">
    <property type="entry name" value="CYTOCHROME P450"/>
    <property type="match status" value="1"/>
</dbReference>
<dbReference type="Pfam" id="PF00067">
    <property type="entry name" value="p450"/>
    <property type="match status" value="1"/>
</dbReference>
<feature type="transmembrane region" description="Helical" evidence="13">
    <location>
        <begin position="15"/>
        <end position="34"/>
    </location>
</feature>
<evidence type="ECO:0000256" key="1">
    <source>
        <dbReference type="ARBA" id="ARBA00001971"/>
    </source>
</evidence>